<accession>A0A6C0AWX6</accession>
<evidence type="ECO:0000313" key="2">
    <source>
        <dbReference type="EMBL" id="QHS84449.1"/>
    </source>
</evidence>
<feature type="domain" description="Minor capsid protein P8 central region" evidence="1">
    <location>
        <begin position="45"/>
        <end position="163"/>
    </location>
</feature>
<sequence length="166" mass="19104">MNNSQLISNGRVDILAPIGPQFSFSDKIPIKDCVSNRDALTGNWIDTPLSIAFFSIENIKILQNAIKKGVYEKSNKQFFIDEQNYEELQIIMRSIFLQNSKNLPYNISNQIVTLNNLIIEYAVNQIYNEAVSYIKYKRDASTMYNVLNHPSNTSNKNNTLELQKFI</sequence>
<protein>
    <recommendedName>
        <fullName evidence="1">Minor capsid protein P8 central region domain-containing protein</fullName>
    </recommendedName>
</protein>
<dbReference type="AlphaFoldDB" id="A0A6C0AWX6"/>
<dbReference type="InterPro" id="IPR043916">
    <property type="entry name" value="P8_CR"/>
</dbReference>
<dbReference type="Pfam" id="PF19065">
    <property type="entry name" value="P8_CR"/>
    <property type="match status" value="1"/>
</dbReference>
<dbReference type="EMBL" id="MN738808">
    <property type="protein sequence ID" value="QHS84449.1"/>
    <property type="molecule type" value="Genomic_DNA"/>
</dbReference>
<proteinExistence type="predicted"/>
<evidence type="ECO:0000259" key="1">
    <source>
        <dbReference type="Pfam" id="PF19065"/>
    </source>
</evidence>
<reference evidence="2" key="1">
    <citation type="journal article" date="2020" name="Nature">
        <title>Giant virus diversity and host interactions through global metagenomics.</title>
        <authorList>
            <person name="Schulz F."/>
            <person name="Roux S."/>
            <person name="Paez-Espino D."/>
            <person name="Jungbluth S."/>
            <person name="Walsh D.A."/>
            <person name="Denef V.J."/>
            <person name="McMahon K.D."/>
            <person name="Konstantinidis K.T."/>
            <person name="Eloe-Fadrosh E.A."/>
            <person name="Kyrpides N.C."/>
            <person name="Woyke T."/>
        </authorList>
    </citation>
    <scope>NUCLEOTIDE SEQUENCE</scope>
    <source>
        <strain evidence="2">GVMAG-S-ERX556022-25</strain>
    </source>
</reference>
<name>A0A6C0AWX6_9ZZZZ</name>
<organism evidence="2">
    <name type="scientific">viral metagenome</name>
    <dbReference type="NCBI Taxonomy" id="1070528"/>
    <lineage>
        <taxon>unclassified sequences</taxon>
        <taxon>metagenomes</taxon>
        <taxon>organismal metagenomes</taxon>
    </lineage>
</organism>